<protein>
    <submittedName>
        <fullName evidence="1">Uncharacterized protein</fullName>
    </submittedName>
</protein>
<reference evidence="1" key="1">
    <citation type="submission" date="2014-12" db="EMBL/GenBank/DDBJ databases">
        <title>Genome Sequence of Valsa Canker Pathogens Uncovers a Specific Adaption of Colonization on Woody Bark.</title>
        <authorList>
            <person name="Yin Z."/>
            <person name="Liu H."/>
            <person name="Gao X."/>
            <person name="Li Z."/>
            <person name="Song N."/>
            <person name="Ke X."/>
            <person name="Dai Q."/>
            <person name="Wu Y."/>
            <person name="Sun Y."/>
            <person name="Xu J.-R."/>
            <person name="Kang Z.K."/>
            <person name="Wang L."/>
            <person name="Huang L."/>
        </authorList>
    </citation>
    <scope>NUCLEOTIDE SEQUENCE [LARGE SCALE GENOMIC DNA]</scope>
    <source>
        <strain evidence="1">03-8</strain>
    </source>
</reference>
<dbReference type="AlphaFoldDB" id="A0A194W4U8"/>
<dbReference type="Proteomes" id="UP000078559">
    <property type="component" value="Chromosome 7"/>
</dbReference>
<evidence type="ECO:0000313" key="1">
    <source>
        <dbReference type="EMBL" id="KUI71080.1"/>
    </source>
</evidence>
<keyword evidence="2" id="KW-1185">Reference proteome</keyword>
<proteinExistence type="predicted"/>
<gene>
    <name evidence="1" type="ORF">VM1G_06793</name>
</gene>
<accession>A0A194W4U8</accession>
<evidence type="ECO:0000313" key="2">
    <source>
        <dbReference type="Proteomes" id="UP000078559"/>
    </source>
</evidence>
<sequence>MDPEDLPALYESLCTTKETSVKLWWLNDTTKSDEVTLDDNGVRNSLQTIRASVIQSSTIEDVNRQFVLVSSTGDPAYKNKPLRVARNTLVAILDACEFPSYTLVSCGVKRFHLSHNVQYGDKDEPVALILLLRIPRNSQSINVVMRIRLCDLATVCFFTTMKEETGQGLIEKCSERSHLLKVHPLYFLALVFEERCLEYKEWFDKILEEINVVESATGMTRATWRVKLSDTLMDWFSDYDNLLRTLYAIHTELSHFDTVTTFSIKIGKFLLKVLELSEDLRVESGHERMSKREYGTLQQRIQFSLSRCELSSDKTREMLERVKGQINVAFSLVSQRDSKINLAVAEDSRHVAILAARDSETMKTITVLTLLFLPSSLVTIGQPSFVIFSFQPWLLNYE</sequence>
<dbReference type="OrthoDB" id="5030973at2759"/>
<name>A0A194W4U8_CYTMA</name>
<dbReference type="EMBL" id="CM003104">
    <property type="protein sequence ID" value="KUI71080.1"/>
    <property type="molecule type" value="Genomic_DNA"/>
</dbReference>
<organism evidence="1 2">
    <name type="scientific">Cytospora mali</name>
    <name type="common">Apple Valsa canker fungus</name>
    <name type="synonym">Valsa mali</name>
    <dbReference type="NCBI Taxonomy" id="578113"/>
    <lineage>
        <taxon>Eukaryota</taxon>
        <taxon>Fungi</taxon>
        <taxon>Dikarya</taxon>
        <taxon>Ascomycota</taxon>
        <taxon>Pezizomycotina</taxon>
        <taxon>Sordariomycetes</taxon>
        <taxon>Sordariomycetidae</taxon>
        <taxon>Diaporthales</taxon>
        <taxon>Cytosporaceae</taxon>
        <taxon>Cytospora</taxon>
    </lineage>
</organism>